<dbReference type="OrthoDB" id="811374at2"/>
<evidence type="ECO:0008006" key="3">
    <source>
        <dbReference type="Google" id="ProtNLM"/>
    </source>
</evidence>
<evidence type="ECO:0000313" key="2">
    <source>
        <dbReference type="Proteomes" id="UP000238882"/>
    </source>
</evidence>
<dbReference type="CDD" id="cd00009">
    <property type="entry name" value="AAA"/>
    <property type="match status" value="1"/>
</dbReference>
<gene>
    <name evidence="1" type="ORF">BTO18_07135</name>
</gene>
<dbReference type="RefSeq" id="WP_105015566.1">
    <property type="nucleotide sequence ID" value="NZ_MSCN01000001.1"/>
</dbReference>
<dbReference type="Gene3D" id="3.40.50.300">
    <property type="entry name" value="P-loop containing nucleotide triphosphate hydrolases"/>
    <property type="match status" value="1"/>
</dbReference>
<proteinExistence type="predicted"/>
<evidence type="ECO:0000313" key="1">
    <source>
        <dbReference type="EMBL" id="PQJ78967.1"/>
    </source>
</evidence>
<accession>A0A2S7WMX3</accession>
<dbReference type="InterPro" id="IPR027417">
    <property type="entry name" value="P-loop_NTPase"/>
</dbReference>
<organism evidence="1 2">
    <name type="scientific">Polaribacter porphyrae</name>
    <dbReference type="NCBI Taxonomy" id="1137780"/>
    <lineage>
        <taxon>Bacteria</taxon>
        <taxon>Pseudomonadati</taxon>
        <taxon>Bacteroidota</taxon>
        <taxon>Flavobacteriia</taxon>
        <taxon>Flavobacteriales</taxon>
        <taxon>Flavobacteriaceae</taxon>
    </lineage>
</organism>
<protein>
    <recommendedName>
        <fullName evidence="3">ATPase AAA-type core domain-containing protein</fullName>
    </recommendedName>
</protein>
<dbReference type="SUPFAM" id="SSF52540">
    <property type="entry name" value="P-loop containing nucleoside triphosphate hydrolases"/>
    <property type="match status" value="1"/>
</dbReference>
<reference evidence="1 2" key="1">
    <citation type="submission" date="2016-12" db="EMBL/GenBank/DDBJ databases">
        <title>Trade-off between light-utilization and light-protection in marine flavobacteria.</title>
        <authorList>
            <person name="Kumagai Y."/>
            <person name="Yoshizawa S."/>
            <person name="Kogure K."/>
            <person name="Iwasaki W."/>
        </authorList>
    </citation>
    <scope>NUCLEOTIDE SEQUENCE [LARGE SCALE GENOMIC DNA]</scope>
    <source>
        <strain evidence="1 2">NBRC 108759</strain>
    </source>
</reference>
<dbReference type="InterPro" id="IPR016024">
    <property type="entry name" value="ARM-type_fold"/>
</dbReference>
<sequence>MKRDVYANRPLDFNTLTPREFEEVVYHYFKDLINKGFYEGVYDIAELSSGVGEKGADIMLFLEGKINGIIQCKKYKNSIGVSLILSEVIKLLLHHVVEIKEKNNDVLSSSSLINNIETFTYYIVASKDFTQKAKLFLADFKNKWKSESITHLIKKELRATSFKNIEVEEIQPRIEELLNLLNISSLNEVDLDLVIRSNIDVINRYFSTISYSSGSLNESNQDNNKDKLKGSKLSSAELQAKAKQISNDIRRVKTHFGKNKELKITRPEVSEIYKWIDKKLKENETNIAIVAGNAGMGKSVVISQLYDLLEKEKIPVVSLKADRLTFNTSKELEDQFDLEVGFNVFLNQLIDTEKQGILLIDQIDALSQALSSDLKPLKFYDSLIQRFINHPKVKIIISTRIYDLNYDPIISNYKGKRSFVIRQLKRETLLNILNKAGIEKTTQFSDLFLDLISVPLHLDVFLKVYSVELHTDEIKSLQDLYSVLWSHKIIDNKSLYTRKIDYVKVSKFIFMLASKMYDIQQINIDQRLFEDKFSKEIKYLRTEGIINTTDKIEFFHQSFFDYSFARNFTNENKNLTEDILSRHQGLFIRSKIKQILNYRRSVDKAEYNKDINELIANAKIRFHIKLLVLQQIAFQHQPLKLETDFIEKNIFQNKDLRNTFLSLFLGEGWLHFFINNDIFRKELESDEAAAQPQLLNVFRRFMYVNKGKYLLEYYQTLKDSNIKDELVIDYLWRAPEVENPIAIALIENVLLRRPDYKKDYWYYRVLENTILHFPNWTKNQILSNLNIDKGTDISDETNYFYSRNHASKIYDDFWKKHPDIAYQLVKNIVKEIINKRTYESKSTIKSDAAYLLYDRKSNDLYKHHDQLDKLQTYLEDTYKTNPKFVKNEVSEYINSNYITEIIIGFSIIFKYPKEFQKESYLFFSNLQKFTDVYSLNQYLNYMMLETFGKTYTLLDDKQKKYLNDKIIPNFHKSHELRVFKNDDGTIRKNRFYGVGKYELLSSIVNANKEVSEKLLKEYKELKRKFGAIDNKEPEGVTVHVNRDPLNASYDKFTLDNWRSSFKKYNYSNKSFNSWNQPTEFEHGRRFAIIVAQNPSKFLNFIEELVEDIEVSNTYIVKGLEGLKDGKIETEKLIKLFCRTIESRTFQKENTLYLIWLTRYFPENKKSNKKVLKFLEDNILDGDEGRDNLNDCLATGINSVRGAAASALIDYSYSEKHFDFICESLEKLVNNSKPSTRAAAIYKMQYLLQHGEDRVMELFLELTNDFHPGILKVSLNPLQYLVHHNFVRLHPFFKEAVKVKESSAEIGKLVTLAYCNNYIGSESLLNEFLKYSNPNTIIRTAFEFIEHENKVVEALSLVERFYDNNDKDLGEIYNRAFFHIKPHLFTTLKNFIYKYVDSKVGKYREHHFYDFLLKSSNNYPKDCIALASKYKNQYLTDITERSYRNEPLQVIVNSYNALREYNKGSLILENAMDVFDDILQNEDYRDSSAYQIIKDVDSY</sequence>
<dbReference type="EMBL" id="MSCN01000001">
    <property type="protein sequence ID" value="PQJ78967.1"/>
    <property type="molecule type" value="Genomic_DNA"/>
</dbReference>
<dbReference type="SUPFAM" id="SSF48371">
    <property type="entry name" value="ARM repeat"/>
    <property type="match status" value="1"/>
</dbReference>
<comment type="caution">
    <text evidence="1">The sequence shown here is derived from an EMBL/GenBank/DDBJ whole genome shotgun (WGS) entry which is preliminary data.</text>
</comment>
<dbReference type="Proteomes" id="UP000238882">
    <property type="component" value="Unassembled WGS sequence"/>
</dbReference>
<keyword evidence="2" id="KW-1185">Reference proteome</keyword>
<name>A0A2S7WMX3_9FLAO</name>